<feature type="domain" description="AAA-ATPase-like" evidence="2">
    <location>
        <begin position="47"/>
        <end position="301"/>
    </location>
</feature>
<dbReference type="PANTHER" id="PTHR34825">
    <property type="entry name" value="CONSERVED PROTEIN, WITH A WEAK D-GALACTARATE DEHYDRATASE/ALTRONATE HYDROLASE DOMAIN"/>
    <property type="match status" value="1"/>
</dbReference>
<dbReference type="SUPFAM" id="SSF52540">
    <property type="entry name" value="P-loop containing nucleoside triphosphate hydrolases"/>
    <property type="match status" value="1"/>
</dbReference>
<evidence type="ECO:0000259" key="2">
    <source>
        <dbReference type="Pfam" id="PF09820"/>
    </source>
</evidence>
<keyword evidence="1" id="KW-0472">Membrane</keyword>
<name>A0A1B6CR09_9HEMI</name>
<dbReference type="PANTHER" id="PTHR34825:SF1">
    <property type="entry name" value="AAA-ATPASE-LIKE DOMAIN-CONTAINING PROTEIN"/>
    <property type="match status" value="1"/>
</dbReference>
<organism evidence="3">
    <name type="scientific">Clastoptera arizonana</name>
    <name type="common">Arizona spittle bug</name>
    <dbReference type="NCBI Taxonomy" id="38151"/>
    <lineage>
        <taxon>Eukaryota</taxon>
        <taxon>Metazoa</taxon>
        <taxon>Ecdysozoa</taxon>
        <taxon>Arthropoda</taxon>
        <taxon>Hexapoda</taxon>
        <taxon>Insecta</taxon>
        <taxon>Pterygota</taxon>
        <taxon>Neoptera</taxon>
        <taxon>Paraneoptera</taxon>
        <taxon>Hemiptera</taxon>
        <taxon>Auchenorrhyncha</taxon>
        <taxon>Cercopoidea</taxon>
        <taxon>Clastopteridae</taxon>
        <taxon>Clastoptera</taxon>
    </lineage>
</organism>
<evidence type="ECO:0000256" key="1">
    <source>
        <dbReference type="SAM" id="Phobius"/>
    </source>
</evidence>
<proteinExistence type="predicted"/>
<dbReference type="InterPro" id="IPR027417">
    <property type="entry name" value="P-loop_NTPase"/>
</dbReference>
<accession>A0A1B6CR09</accession>
<dbReference type="AlphaFoldDB" id="A0A1B6CR09"/>
<keyword evidence="1" id="KW-0812">Transmembrane</keyword>
<dbReference type="InterPro" id="IPR018631">
    <property type="entry name" value="AAA-ATPase-like_dom"/>
</dbReference>
<evidence type="ECO:0000313" key="3">
    <source>
        <dbReference type="EMBL" id="JAS15848.1"/>
    </source>
</evidence>
<reference evidence="3" key="1">
    <citation type="submission" date="2015-12" db="EMBL/GenBank/DDBJ databases">
        <title>De novo transcriptome assembly of four potential Pierce s Disease insect vectors from Arizona vineyards.</title>
        <authorList>
            <person name="Tassone E.E."/>
        </authorList>
    </citation>
    <scope>NUCLEOTIDE SEQUENCE</scope>
</reference>
<gene>
    <name evidence="3" type="ORF">g.16527</name>
</gene>
<feature type="transmembrane region" description="Helical" evidence="1">
    <location>
        <begin position="12"/>
        <end position="34"/>
    </location>
</feature>
<dbReference type="Pfam" id="PF09820">
    <property type="entry name" value="AAA-ATPase_like"/>
    <property type="match status" value="1"/>
</dbReference>
<protein>
    <recommendedName>
        <fullName evidence="2">AAA-ATPase-like domain-containing protein</fullName>
    </recommendedName>
</protein>
<sequence length="665" mass="79105">MKIFKNEKRARIVEKSVAAAMLVLVLLFVLFQLFCSNAIKAPYMELATSDFAEIMQYSHFVDKSMLLRDFLEHESPVILITAPPRMGKTTNMNMIKRFCEIQVEQTGQMIEPQHTNNYAVFTSPYQNIKLKTFLDIFKHEEKDIKFYSTHHQQYPVLHFDFQQLILQDWESFLESFQDMFKKVYKKFEYLQRSPKIPVDVLDIFKFEYPSVMGRKRPSSFELRQGILLLCEVIHYHYGKKVIVLIDNYDFPTMEPIIEKTNFDYWFHDEVVDFIRPFTYQILEENRFLHKALLHATTRFASLTLTTTSIVKYFYFTEKHEFSKYYGFNSIEVVYLTQKFLMPNKLEPIREWYDGYCLGNAKLKIYNMFSILTYFKTMKFDYHLTRPTNYMKLEQISVHDNIYVALMTMLTKNFTNIVAVNNVSLDHLDDLRKVFVKEKIYPINAKRVNIMMNLLLDYGYFTVIKTKVVDDRVLYNITIPNKEMRLELERRLNNINLFKKRLNTTDVEANALVRSVVRLNKDKKTFENFGKAVFNLFRNKGYPRTERDLHYAVYALLWFYQEKFYVVKSDLDTGVGKHIELVVVRKDLTGIVIEFKHSPTSSAYKALFKTVRENYVYYDTFIYDFLDFTIKNRIYIGVYFNAVGNCSVCYLYDCIDDALSTTITIN</sequence>
<dbReference type="EMBL" id="GEDC01021450">
    <property type="protein sequence ID" value="JAS15848.1"/>
    <property type="molecule type" value="Transcribed_RNA"/>
</dbReference>
<keyword evidence="1" id="KW-1133">Transmembrane helix</keyword>